<organism evidence="6 7">
    <name type="scientific">Shewanella holmiensis</name>
    <dbReference type="NCBI Taxonomy" id="2952222"/>
    <lineage>
        <taxon>Bacteria</taxon>
        <taxon>Pseudomonadati</taxon>
        <taxon>Pseudomonadota</taxon>
        <taxon>Gammaproteobacteria</taxon>
        <taxon>Alteromonadales</taxon>
        <taxon>Shewanellaceae</taxon>
        <taxon>Shewanella</taxon>
    </lineage>
</organism>
<dbReference type="PANTHER" id="PTHR32347">
    <property type="entry name" value="EFFLUX SYSTEM COMPONENT YKNX-RELATED"/>
    <property type="match status" value="1"/>
</dbReference>
<dbReference type="Gene3D" id="2.40.30.170">
    <property type="match status" value="1"/>
</dbReference>
<dbReference type="InterPro" id="IPR050465">
    <property type="entry name" value="UPF0194_transport"/>
</dbReference>
<feature type="coiled-coil region" evidence="3">
    <location>
        <begin position="140"/>
        <end position="193"/>
    </location>
</feature>
<sequence length="324" mass="35258">MKYRVLGVMVIILAVFVSACSPSTPHQAIGTLERDRVTFTATANEIIRELPVVEGSLVTAGQVLVRLDTQNQQAILARAKANEAKAMAYLLKLTNGERPEDIAAAQANVAQAEALFVETQKSYRRQVELVARKLVSQSDLDSALASRDKAQAALNSAKEEFSKLTAGSRVEDIEQAKAELDANRAEVALQTQKLAELTIVATRDGILDNLPYNLGERVSTNSVVAVMLANRVPYARVYVPAPYRTQFTPGKQVTVHVDGVENSLTGRVRWVSHEASFTPYYALTENERARLMYLAEVDLEEAAAQLPSGVPAQVDLSTFAVSGD</sequence>
<gene>
    <name evidence="6" type="ORF">NE535_13340</name>
</gene>
<keyword evidence="2 3" id="KW-0175">Coiled coil</keyword>
<dbReference type="EMBL" id="JAMTCD010000018">
    <property type="protein sequence ID" value="MCT7942772.1"/>
    <property type="molecule type" value="Genomic_DNA"/>
</dbReference>
<keyword evidence="4" id="KW-0732">Signal</keyword>
<dbReference type="AlphaFoldDB" id="A0A9X2WNS1"/>
<dbReference type="SUPFAM" id="SSF111369">
    <property type="entry name" value="HlyD-like secretion proteins"/>
    <property type="match status" value="2"/>
</dbReference>
<evidence type="ECO:0000256" key="4">
    <source>
        <dbReference type="SAM" id="SignalP"/>
    </source>
</evidence>
<evidence type="ECO:0000313" key="7">
    <source>
        <dbReference type="Proteomes" id="UP001155546"/>
    </source>
</evidence>
<keyword evidence="7" id="KW-1185">Reference proteome</keyword>
<name>A0A9X2WNS1_9GAMM</name>
<dbReference type="InterPro" id="IPR059052">
    <property type="entry name" value="HH_YbhG-like"/>
</dbReference>
<dbReference type="GO" id="GO:0030313">
    <property type="term" value="C:cell envelope"/>
    <property type="evidence" value="ECO:0007669"/>
    <property type="project" value="UniProtKB-SubCell"/>
</dbReference>
<dbReference type="Gene3D" id="1.10.287.470">
    <property type="entry name" value="Helix hairpin bin"/>
    <property type="match status" value="3"/>
</dbReference>
<proteinExistence type="predicted"/>
<dbReference type="Gene3D" id="2.40.50.100">
    <property type="match status" value="2"/>
</dbReference>
<feature type="chain" id="PRO_5041000897" evidence="4">
    <location>
        <begin position="20"/>
        <end position="324"/>
    </location>
</feature>
<evidence type="ECO:0000313" key="6">
    <source>
        <dbReference type="EMBL" id="MCT7942772.1"/>
    </source>
</evidence>
<comment type="subcellular location">
    <subcellularLocation>
        <location evidence="1">Cell envelope</location>
    </subcellularLocation>
</comment>
<evidence type="ECO:0000259" key="5">
    <source>
        <dbReference type="Pfam" id="PF25881"/>
    </source>
</evidence>
<dbReference type="Proteomes" id="UP001155546">
    <property type="component" value="Unassembled WGS sequence"/>
</dbReference>
<evidence type="ECO:0000256" key="1">
    <source>
        <dbReference type="ARBA" id="ARBA00004196"/>
    </source>
</evidence>
<dbReference type="PROSITE" id="PS51257">
    <property type="entry name" value="PROKAR_LIPOPROTEIN"/>
    <property type="match status" value="1"/>
</dbReference>
<dbReference type="Pfam" id="PF25881">
    <property type="entry name" value="HH_YBHG"/>
    <property type="match status" value="1"/>
</dbReference>
<dbReference type="PANTHER" id="PTHR32347:SF29">
    <property type="entry name" value="UPF0194 MEMBRANE PROTEIN YBHG"/>
    <property type="match status" value="1"/>
</dbReference>
<dbReference type="RefSeq" id="WP_261299128.1">
    <property type="nucleotide sequence ID" value="NZ_JAMTCD010000018.1"/>
</dbReference>
<evidence type="ECO:0000256" key="2">
    <source>
        <dbReference type="ARBA" id="ARBA00023054"/>
    </source>
</evidence>
<evidence type="ECO:0000256" key="3">
    <source>
        <dbReference type="SAM" id="Coils"/>
    </source>
</evidence>
<accession>A0A9X2WNS1</accession>
<feature type="signal peptide" evidence="4">
    <location>
        <begin position="1"/>
        <end position="19"/>
    </location>
</feature>
<comment type="caution">
    <text evidence="6">The sequence shown here is derived from an EMBL/GenBank/DDBJ whole genome shotgun (WGS) entry which is preliminary data.</text>
</comment>
<feature type="domain" description="YbhG-like alpha-helical hairpin" evidence="5">
    <location>
        <begin position="67"/>
        <end position="191"/>
    </location>
</feature>
<protein>
    <submittedName>
        <fullName evidence="6">HlyD family efflux transporter periplasmic adaptor subunit</fullName>
    </submittedName>
</protein>
<reference evidence="6" key="1">
    <citation type="journal article" date="2023" name="Int. J. Syst. Evol. Microbiol.">
        <title>&lt;i&gt;Shewanella septentrionalis&lt;/i&gt; sp. nov. and &lt;i&gt;Shewanella holmiensis&lt;/i&gt; sp. nov., isolated from Baltic Sea water and sediments.</title>
        <authorList>
            <person name="Martin-Rodriguez A.J."/>
            <person name="Thorell K."/>
            <person name="Joffre E."/>
            <person name="Jensie-Markopoulos S."/>
            <person name="Moore E.R.B."/>
            <person name="Sjoling A."/>
        </authorList>
    </citation>
    <scope>NUCLEOTIDE SEQUENCE</scope>
    <source>
        <strain evidence="6">SP1S2-7</strain>
    </source>
</reference>